<dbReference type="RefSeq" id="WP_231814668.1">
    <property type="nucleotide sequence ID" value="NZ_JAJOZR010000007.1"/>
</dbReference>
<dbReference type="InterPro" id="IPR051205">
    <property type="entry name" value="UbiH/COQ6_monooxygenase"/>
</dbReference>
<dbReference type="Proteomes" id="UP001139089">
    <property type="component" value="Unassembled WGS sequence"/>
</dbReference>
<evidence type="ECO:0000256" key="7">
    <source>
        <dbReference type="ARBA" id="ARBA00023033"/>
    </source>
</evidence>
<dbReference type="GO" id="GO:0071949">
    <property type="term" value="F:FAD binding"/>
    <property type="evidence" value="ECO:0007669"/>
    <property type="project" value="InterPro"/>
</dbReference>
<dbReference type="AlphaFoldDB" id="A0A9X1T1G1"/>
<keyword evidence="5" id="KW-0274">FAD</keyword>
<reference evidence="9" key="1">
    <citation type="submission" date="2021-12" db="EMBL/GenBank/DDBJ databases">
        <authorList>
            <person name="Li Y."/>
        </authorList>
    </citation>
    <scope>NUCLEOTIDE SEQUENCE</scope>
    <source>
        <strain evidence="9">DKSPLA3</strain>
    </source>
</reference>
<keyword evidence="4" id="KW-0285">Flavoprotein</keyword>
<evidence type="ECO:0000256" key="5">
    <source>
        <dbReference type="ARBA" id="ARBA00022827"/>
    </source>
</evidence>
<gene>
    <name evidence="9" type="ORF">LRX75_12035</name>
</gene>
<comment type="similarity">
    <text evidence="3">Belongs to the UbiH/COQ6 family.</text>
</comment>
<keyword evidence="10" id="KW-1185">Reference proteome</keyword>
<dbReference type="InterPro" id="IPR036188">
    <property type="entry name" value="FAD/NAD-bd_sf"/>
</dbReference>
<dbReference type="PANTHER" id="PTHR43876">
    <property type="entry name" value="UBIQUINONE BIOSYNTHESIS MONOOXYGENASE COQ6, MITOCHONDRIAL"/>
    <property type="match status" value="1"/>
</dbReference>
<dbReference type="PANTHER" id="PTHR43876:SF7">
    <property type="entry name" value="UBIQUINONE BIOSYNTHESIS MONOOXYGENASE COQ6, MITOCHONDRIAL"/>
    <property type="match status" value="1"/>
</dbReference>
<dbReference type="GO" id="GO:0016705">
    <property type="term" value="F:oxidoreductase activity, acting on paired donors, with incorporation or reduction of molecular oxygen"/>
    <property type="evidence" value="ECO:0007669"/>
    <property type="project" value="InterPro"/>
</dbReference>
<dbReference type="GO" id="GO:0006744">
    <property type="term" value="P:ubiquinone biosynthetic process"/>
    <property type="evidence" value="ECO:0007669"/>
    <property type="project" value="InterPro"/>
</dbReference>
<dbReference type="PRINTS" id="PR00420">
    <property type="entry name" value="RNGMNOXGNASE"/>
</dbReference>
<name>A0A9X1T1G1_9HYPH</name>
<protein>
    <submittedName>
        <fullName evidence="9">UbiH/UbiF family hydroxylase</fullName>
    </submittedName>
</protein>
<evidence type="ECO:0000256" key="4">
    <source>
        <dbReference type="ARBA" id="ARBA00022630"/>
    </source>
</evidence>
<dbReference type="SUPFAM" id="SSF51905">
    <property type="entry name" value="FAD/NAD(P)-binding domain"/>
    <property type="match status" value="1"/>
</dbReference>
<dbReference type="Pfam" id="PF01494">
    <property type="entry name" value="FAD_binding_3"/>
    <property type="match status" value="1"/>
</dbReference>
<dbReference type="NCBIfam" id="TIGR01988">
    <property type="entry name" value="Ubi-OHases"/>
    <property type="match status" value="1"/>
</dbReference>
<evidence type="ECO:0000256" key="2">
    <source>
        <dbReference type="ARBA" id="ARBA00004749"/>
    </source>
</evidence>
<comment type="caution">
    <text evidence="9">The sequence shown here is derived from an EMBL/GenBank/DDBJ whole genome shotgun (WGS) entry which is preliminary data.</text>
</comment>
<evidence type="ECO:0000256" key="6">
    <source>
        <dbReference type="ARBA" id="ARBA00023002"/>
    </source>
</evidence>
<dbReference type="InterPro" id="IPR002938">
    <property type="entry name" value="FAD-bd"/>
</dbReference>
<accession>A0A9X1T1G1</accession>
<evidence type="ECO:0000313" key="10">
    <source>
        <dbReference type="Proteomes" id="UP001139089"/>
    </source>
</evidence>
<feature type="domain" description="FAD-binding" evidence="8">
    <location>
        <begin position="4"/>
        <end position="329"/>
    </location>
</feature>
<dbReference type="NCBIfam" id="NF005691">
    <property type="entry name" value="PRK07494.1"/>
    <property type="match status" value="1"/>
</dbReference>
<keyword evidence="6" id="KW-0560">Oxidoreductase</keyword>
<comment type="cofactor">
    <cofactor evidence="1">
        <name>FAD</name>
        <dbReference type="ChEBI" id="CHEBI:57692"/>
    </cofactor>
</comment>
<keyword evidence="7" id="KW-0503">Monooxygenase</keyword>
<dbReference type="GO" id="GO:0004497">
    <property type="term" value="F:monooxygenase activity"/>
    <property type="evidence" value="ECO:0007669"/>
    <property type="project" value="UniProtKB-KW"/>
</dbReference>
<dbReference type="InterPro" id="IPR010971">
    <property type="entry name" value="UbiH/COQ6"/>
</dbReference>
<evidence type="ECO:0000256" key="1">
    <source>
        <dbReference type="ARBA" id="ARBA00001974"/>
    </source>
</evidence>
<evidence type="ECO:0000259" key="8">
    <source>
        <dbReference type="Pfam" id="PF01494"/>
    </source>
</evidence>
<evidence type="ECO:0000313" key="9">
    <source>
        <dbReference type="EMBL" id="MCD7109765.1"/>
    </source>
</evidence>
<organism evidence="9 10">
    <name type="scientific">Rhizobium quercicola</name>
    <dbReference type="NCBI Taxonomy" id="2901226"/>
    <lineage>
        <taxon>Bacteria</taxon>
        <taxon>Pseudomonadati</taxon>
        <taxon>Pseudomonadota</taxon>
        <taxon>Alphaproteobacteria</taxon>
        <taxon>Hyphomicrobiales</taxon>
        <taxon>Rhizobiaceae</taxon>
        <taxon>Rhizobium/Agrobacterium group</taxon>
        <taxon>Rhizobium</taxon>
    </lineage>
</organism>
<comment type="pathway">
    <text evidence="2">Cofactor biosynthesis; ubiquinone biosynthesis.</text>
</comment>
<sequence>MEHTDIAIIGAGLAGALAALALSRDGRTVALVAPMAPHDRRTTALMDEAIGFLKRLELGDAFAQLGAPLATLRIIDGTDRLLRAPVVTFRAAEIGLDAFGYNLPNAPFLEGLNRRIESAPSITRIDARLEHLEETATGCTLTLADGRSLTASLVIGADGRRSHVRQAHGIGTRAWSYPQTAVVLNFAHEQPHENISTEFHTRQGPFTQVPLPGNRSSLVWVMTPDAAAEMLARDTAALSSAVEHRMQSMLGKVTVDTEPQAFPLSGMAATRFGKGRVILVGEAAHAFPPIGAQGLNLSLRDVMTLVAMLAELPTIAADLGDRYDRRRRADILSRTVSVDLLNRSLLTGFLPVQMLRAGGLQVLSSAGALRSLVMQEGLRPGSAIRSLLGDLREKIGRHSA</sequence>
<proteinExistence type="inferred from homology"/>
<dbReference type="EMBL" id="JAJOZR010000007">
    <property type="protein sequence ID" value="MCD7109765.1"/>
    <property type="molecule type" value="Genomic_DNA"/>
</dbReference>
<evidence type="ECO:0000256" key="3">
    <source>
        <dbReference type="ARBA" id="ARBA00005349"/>
    </source>
</evidence>
<dbReference type="Gene3D" id="3.50.50.60">
    <property type="entry name" value="FAD/NAD(P)-binding domain"/>
    <property type="match status" value="2"/>
</dbReference>